<dbReference type="InterPro" id="IPR015590">
    <property type="entry name" value="Aldehyde_DH_dom"/>
</dbReference>
<dbReference type="InterPro" id="IPR036736">
    <property type="entry name" value="ACP-like_sf"/>
</dbReference>
<gene>
    <name evidence="2" type="primary">aldh1l1_1</name>
    <name evidence="2" type="ORF">E2C01_032204</name>
</gene>
<evidence type="ECO:0000259" key="1">
    <source>
        <dbReference type="Pfam" id="PF00171"/>
    </source>
</evidence>
<evidence type="ECO:0000313" key="2">
    <source>
        <dbReference type="EMBL" id="MPC38693.1"/>
    </source>
</evidence>
<feature type="domain" description="Aldehyde dehydrogenase" evidence="1">
    <location>
        <begin position="76"/>
        <end position="137"/>
    </location>
</feature>
<dbReference type="GO" id="GO:0016491">
    <property type="term" value="F:oxidoreductase activity"/>
    <property type="evidence" value="ECO:0007669"/>
    <property type="project" value="InterPro"/>
</dbReference>
<accession>A0A5B7F0R2</accession>
<sequence length="141" mass="15867">MQENITLVEETKEKAGVSLENEDVYMASTFKEFVQVMVLKMRGGDTKPVFEYDAIKMHINNMDIEFPNQLFIDGQFVDATSGKFLKSINPATEELICDVHAAGKEDVDKAVAAAKKAFYEGPWGTMNARDRGTLIFRYLSD</sequence>
<dbReference type="SUPFAM" id="SSF53720">
    <property type="entry name" value="ALDH-like"/>
    <property type="match status" value="1"/>
</dbReference>
<dbReference type="Proteomes" id="UP000324222">
    <property type="component" value="Unassembled WGS sequence"/>
</dbReference>
<evidence type="ECO:0000313" key="3">
    <source>
        <dbReference type="Proteomes" id="UP000324222"/>
    </source>
</evidence>
<dbReference type="InterPro" id="IPR016161">
    <property type="entry name" value="Ald_DH/histidinol_DH"/>
</dbReference>
<name>A0A5B7F0R2_PORTR</name>
<dbReference type="Gene3D" id="3.40.605.10">
    <property type="entry name" value="Aldehyde Dehydrogenase, Chain A, domain 1"/>
    <property type="match status" value="1"/>
</dbReference>
<organism evidence="2 3">
    <name type="scientific">Portunus trituberculatus</name>
    <name type="common">Swimming crab</name>
    <name type="synonym">Neptunus trituberculatus</name>
    <dbReference type="NCBI Taxonomy" id="210409"/>
    <lineage>
        <taxon>Eukaryota</taxon>
        <taxon>Metazoa</taxon>
        <taxon>Ecdysozoa</taxon>
        <taxon>Arthropoda</taxon>
        <taxon>Crustacea</taxon>
        <taxon>Multicrustacea</taxon>
        <taxon>Malacostraca</taxon>
        <taxon>Eumalacostraca</taxon>
        <taxon>Eucarida</taxon>
        <taxon>Decapoda</taxon>
        <taxon>Pleocyemata</taxon>
        <taxon>Brachyura</taxon>
        <taxon>Eubrachyura</taxon>
        <taxon>Portunoidea</taxon>
        <taxon>Portunidae</taxon>
        <taxon>Portuninae</taxon>
        <taxon>Portunus</taxon>
    </lineage>
</organism>
<dbReference type="InterPro" id="IPR016162">
    <property type="entry name" value="Ald_DH_N"/>
</dbReference>
<dbReference type="PANTHER" id="PTHR11699">
    <property type="entry name" value="ALDEHYDE DEHYDROGENASE-RELATED"/>
    <property type="match status" value="1"/>
</dbReference>
<dbReference type="AlphaFoldDB" id="A0A5B7F0R2"/>
<protein>
    <submittedName>
        <fullName evidence="2">Cytosolic 10-formyltetrahydrofolate dehydrogenase</fullName>
    </submittedName>
</protein>
<reference evidence="2 3" key="1">
    <citation type="submission" date="2019-05" db="EMBL/GenBank/DDBJ databases">
        <title>Another draft genome of Portunus trituberculatus and its Hox gene families provides insights of decapod evolution.</title>
        <authorList>
            <person name="Jeong J.-H."/>
            <person name="Song I."/>
            <person name="Kim S."/>
            <person name="Choi T."/>
            <person name="Kim D."/>
            <person name="Ryu S."/>
            <person name="Kim W."/>
        </authorList>
    </citation>
    <scope>NUCLEOTIDE SEQUENCE [LARGE SCALE GENOMIC DNA]</scope>
    <source>
        <tissue evidence="2">Muscle</tissue>
    </source>
</reference>
<dbReference type="Gene3D" id="1.10.1200.10">
    <property type="entry name" value="ACP-like"/>
    <property type="match status" value="1"/>
</dbReference>
<keyword evidence="3" id="KW-1185">Reference proteome</keyword>
<dbReference type="OrthoDB" id="310895at2759"/>
<comment type="caution">
    <text evidence="2">The sequence shown here is derived from an EMBL/GenBank/DDBJ whole genome shotgun (WGS) entry which is preliminary data.</text>
</comment>
<dbReference type="EMBL" id="VSRR010004141">
    <property type="protein sequence ID" value="MPC38693.1"/>
    <property type="molecule type" value="Genomic_DNA"/>
</dbReference>
<proteinExistence type="predicted"/>
<dbReference type="Pfam" id="PF00171">
    <property type="entry name" value="Aldedh"/>
    <property type="match status" value="1"/>
</dbReference>